<dbReference type="AlphaFoldDB" id="A0A6P8ARQ6"/>
<feature type="domain" description="RING-type" evidence="6">
    <location>
        <begin position="97"/>
        <end position="136"/>
    </location>
</feature>
<protein>
    <recommendedName>
        <fullName evidence="10">RING-type domain-containing protein</fullName>
    </recommendedName>
</protein>
<name>A0A6P8ARQ6_PYRGI</name>
<feature type="region of interest" description="Disordered" evidence="5">
    <location>
        <begin position="514"/>
        <end position="535"/>
    </location>
</feature>
<dbReference type="PROSITE" id="PS50145">
    <property type="entry name" value="ZF_TRAF"/>
    <property type="match status" value="1"/>
</dbReference>
<reference evidence="9" key="3">
    <citation type="submission" date="2025-08" db="UniProtKB">
        <authorList>
            <consortium name="RefSeq"/>
        </authorList>
    </citation>
    <scope>IDENTIFICATION</scope>
    <source>
        <strain evidence="9">NI907</strain>
    </source>
</reference>
<feature type="compositionally biased region" description="Basic and acidic residues" evidence="5">
    <location>
        <begin position="34"/>
        <end position="52"/>
    </location>
</feature>
<sequence>MPPPNTPEEGLLPPAGRHRMQHNYNGVEPIATSTDREDWDGGVREDYAHSDENPNLAVLNHTPESALSLEPEPAVLPPSLDWPALEYVGEVSQNLWCPICQAPLVMPVVTRCGHVFCSGCFDGLLEHSNKCCPLDRKSFSRDLERGRFPARPAPRIIQNLLDELQVRCPNRRCNKVETRSSIKRHYERECHYTKVPCSAPSCQKLVARMDAGEGCKHMIVQCPQCFSLIEASDADDHCENDCTSAARECEHCCASVLRHRYAVHLQQDCPDIPRPCEHAAAGCTYKAKRCLIGEHGRGCAFGAIARMEQSFRREMASLRDLADGQQMKLERQEMIIQYLTERQDSFHRTGFDENAIHSFRSTGLPNRLVSEASSSTARRNNSAAHPSGDVSSLADNVIGNNRGDAPRASWANPTSVAYSGDSMQNDAHGFILAGLTSCEERVESLQRRLAEQDARQSQMLVNEILPVQDQLTELRTAIAGIGMDLRFVIARQKSMYSGSMNRLNTATNAVTPVGSGTLAAAPEPGSSGQGASANDRMFDSTGNYGVMQPHAITPPRL</sequence>
<dbReference type="GO" id="GO:0008270">
    <property type="term" value="F:zinc ion binding"/>
    <property type="evidence" value="ECO:0007669"/>
    <property type="project" value="UniProtKB-KW"/>
</dbReference>
<dbReference type="Proteomes" id="UP000515153">
    <property type="component" value="Unplaced"/>
</dbReference>
<dbReference type="Pfam" id="PF13923">
    <property type="entry name" value="zf-C3HC4_2"/>
    <property type="match status" value="1"/>
</dbReference>
<dbReference type="KEGG" id="pgri:PgNI_09811"/>
<dbReference type="InterPro" id="IPR013083">
    <property type="entry name" value="Znf_RING/FYVE/PHD"/>
</dbReference>
<dbReference type="PANTHER" id="PTHR10131">
    <property type="entry name" value="TNF RECEPTOR ASSOCIATED FACTOR"/>
    <property type="match status" value="1"/>
</dbReference>
<evidence type="ECO:0000256" key="1">
    <source>
        <dbReference type="ARBA" id="ARBA00022723"/>
    </source>
</evidence>
<proteinExistence type="predicted"/>
<gene>
    <name evidence="9" type="ORF">PgNI_09811</name>
</gene>
<keyword evidence="1 4" id="KW-0479">Metal-binding</keyword>
<keyword evidence="3 4" id="KW-0862">Zinc</keyword>
<evidence type="ECO:0008006" key="10">
    <source>
        <dbReference type="Google" id="ProtNLM"/>
    </source>
</evidence>
<dbReference type="PROSITE" id="PS50089">
    <property type="entry name" value="ZF_RING_2"/>
    <property type="match status" value="1"/>
</dbReference>
<dbReference type="RefSeq" id="XP_030977559.1">
    <property type="nucleotide sequence ID" value="XM_031129793.1"/>
</dbReference>
<evidence type="ECO:0000256" key="3">
    <source>
        <dbReference type="ARBA" id="ARBA00022833"/>
    </source>
</evidence>
<dbReference type="Gene3D" id="3.30.40.10">
    <property type="entry name" value="Zinc/RING finger domain, C3HC4 (zinc finger)"/>
    <property type="match status" value="1"/>
</dbReference>
<dbReference type="PANTHER" id="PTHR10131:SF94">
    <property type="entry name" value="TNF RECEPTOR-ASSOCIATED FACTOR 4"/>
    <property type="match status" value="1"/>
</dbReference>
<reference evidence="9" key="2">
    <citation type="submission" date="2019-10" db="EMBL/GenBank/DDBJ databases">
        <authorList>
            <consortium name="NCBI Genome Project"/>
        </authorList>
    </citation>
    <scope>NUCLEOTIDE SEQUENCE</scope>
    <source>
        <strain evidence="9">NI907</strain>
    </source>
</reference>
<feature type="domain" description="TRAF-type" evidence="7">
    <location>
        <begin position="237"/>
        <end position="286"/>
    </location>
</feature>
<dbReference type="SMART" id="SM00184">
    <property type="entry name" value="RING"/>
    <property type="match status" value="1"/>
</dbReference>
<accession>A0A6P8ARQ6</accession>
<keyword evidence="2 4" id="KW-0863">Zinc-finger</keyword>
<evidence type="ECO:0000313" key="8">
    <source>
        <dbReference type="Proteomes" id="UP000515153"/>
    </source>
</evidence>
<evidence type="ECO:0000256" key="2">
    <source>
        <dbReference type="ARBA" id="ARBA00022771"/>
    </source>
</evidence>
<dbReference type="InterPro" id="IPR001841">
    <property type="entry name" value="Znf_RING"/>
</dbReference>
<keyword evidence="8" id="KW-1185">Reference proteome</keyword>
<evidence type="ECO:0000256" key="5">
    <source>
        <dbReference type="SAM" id="MobiDB-lite"/>
    </source>
</evidence>
<feature type="compositionally biased region" description="Low complexity" evidence="5">
    <location>
        <begin position="372"/>
        <end position="384"/>
    </location>
</feature>
<feature type="region of interest" description="Disordered" evidence="5">
    <location>
        <begin position="1"/>
        <end position="55"/>
    </location>
</feature>
<dbReference type="GeneID" id="41964701"/>
<reference evidence="9" key="1">
    <citation type="journal article" date="2019" name="Mol. Biol. Evol.">
        <title>Blast fungal genomes show frequent chromosomal changes, gene gains and losses, and effector gene turnover.</title>
        <authorList>
            <person name="Gomez Luciano L.B."/>
            <person name="Jason Tsai I."/>
            <person name="Chuma I."/>
            <person name="Tosa Y."/>
            <person name="Chen Y.H."/>
            <person name="Li J.Y."/>
            <person name="Li M.Y."/>
            <person name="Jade Lu M.Y."/>
            <person name="Nakayashiki H."/>
            <person name="Li W.H."/>
        </authorList>
    </citation>
    <scope>NUCLEOTIDE SEQUENCE</scope>
    <source>
        <strain evidence="9">NI907</strain>
    </source>
</reference>
<organism evidence="8 9">
    <name type="scientific">Pyricularia grisea</name>
    <name type="common">Crabgrass-specific blast fungus</name>
    <name type="synonym">Magnaporthe grisea</name>
    <dbReference type="NCBI Taxonomy" id="148305"/>
    <lineage>
        <taxon>Eukaryota</taxon>
        <taxon>Fungi</taxon>
        <taxon>Dikarya</taxon>
        <taxon>Ascomycota</taxon>
        <taxon>Pezizomycotina</taxon>
        <taxon>Sordariomycetes</taxon>
        <taxon>Sordariomycetidae</taxon>
        <taxon>Magnaporthales</taxon>
        <taxon>Pyriculariaceae</taxon>
        <taxon>Pyricularia</taxon>
    </lineage>
</organism>
<dbReference type="SUPFAM" id="SSF57850">
    <property type="entry name" value="RING/U-box"/>
    <property type="match status" value="1"/>
</dbReference>
<evidence type="ECO:0000313" key="9">
    <source>
        <dbReference type="RefSeq" id="XP_030977559.1"/>
    </source>
</evidence>
<dbReference type="InterPro" id="IPR001293">
    <property type="entry name" value="Znf_TRAF"/>
</dbReference>
<evidence type="ECO:0000259" key="6">
    <source>
        <dbReference type="PROSITE" id="PS50089"/>
    </source>
</evidence>
<evidence type="ECO:0000259" key="7">
    <source>
        <dbReference type="PROSITE" id="PS50145"/>
    </source>
</evidence>
<feature type="region of interest" description="Disordered" evidence="5">
    <location>
        <begin position="367"/>
        <end position="411"/>
    </location>
</feature>
<dbReference type="OrthoDB" id="1630758at2759"/>
<evidence type="ECO:0000256" key="4">
    <source>
        <dbReference type="PROSITE-ProRule" id="PRU00207"/>
    </source>
</evidence>
<feature type="zinc finger region" description="TRAF-type" evidence="4">
    <location>
        <begin position="237"/>
        <end position="286"/>
    </location>
</feature>